<feature type="signal peptide" evidence="8">
    <location>
        <begin position="1"/>
        <end position="28"/>
    </location>
</feature>
<dbReference type="Pfam" id="PF13354">
    <property type="entry name" value="Beta-lactamase2"/>
    <property type="match status" value="1"/>
</dbReference>
<dbReference type="PANTHER" id="PTHR35333">
    <property type="entry name" value="BETA-LACTAMASE"/>
    <property type="match status" value="1"/>
</dbReference>
<dbReference type="InterPro" id="IPR045155">
    <property type="entry name" value="Beta-lactam_cat"/>
</dbReference>
<gene>
    <name evidence="10" type="primary">bla</name>
    <name evidence="10" type="ORF">GTK09_15325</name>
</gene>
<evidence type="ECO:0000256" key="5">
    <source>
        <dbReference type="ARBA" id="ARBA00023251"/>
    </source>
</evidence>
<evidence type="ECO:0000313" key="11">
    <source>
        <dbReference type="Proteomes" id="UP000469011"/>
    </source>
</evidence>
<protein>
    <recommendedName>
        <fullName evidence="3 6">Beta-lactamase</fullName>
        <ecNumber evidence="3 6">3.5.2.6</ecNumber>
    </recommendedName>
</protein>
<dbReference type="PANTHER" id="PTHR35333:SF3">
    <property type="entry name" value="BETA-LACTAMASE-TYPE TRANSPEPTIDASE FOLD CONTAINING PROTEIN"/>
    <property type="match status" value="1"/>
</dbReference>
<feature type="chain" id="PRO_5027074164" description="Beta-lactamase" evidence="8">
    <location>
        <begin position="29"/>
        <end position="297"/>
    </location>
</feature>
<keyword evidence="4 6" id="KW-0378">Hydrolase</keyword>
<dbReference type="GO" id="GO:0030655">
    <property type="term" value="P:beta-lactam antibiotic catabolic process"/>
    <property type="evidence" value="ECO:0007669"/>
    <property type="project" value="InterPro"/>
</dbReference>
<keyword evidence="8" id="KW-0732">Signal</keyword>
<feature type="domain" description="Beta-lactamase class A catalytic" evidence="9">
    <location>
        <begin position="54"/>
        <end position="269"/>
    </location>
</feature>
<dbReference type="SUPFAM" id="SSF56601">
    <property type="entry name" value="beta-lactamase/transpeptidase-like"/>
    <property type="match status" value="1"/>
</dbReference>
<dbReference type="GO" id="GO:0046677">
    <property type="term" value="P:response to antibiotic"/>
    <property type="evidence" value="ECO:0007669"/>
    <property type="project" value="UniProtKB-UniRule"/>
</dbReference>
<dbReference type="RefSeq" id="WP_163464046.1">
    <property type="nucleotide sequence ID" value="NZ_JAAAMG010000012.1"/>
</dbReference>
<comment type="similarity">
    <text evidence="2 6">Belongs to the class-A beta-lactamase family.</text>
</comment>
<proteinExistence type="inferred from homology"/>
<name>A0A6N9T6F9_9HYPH</name>
<dbReference type="Proteomes" id="UP000469011">
    <property type="component" value="Unassembled WGS sequence"/>
</dbReference>
<dbReference type="InterPro" id="IPR023650">
    <property type="entry name" value="Beta-lactam_class-A_AS"/>
</dbReference>
<evidence type="ECO:0000256" key="6">
    <source>
        <dbReference type="RuleBase" id="RU361140"/>
    </source>
</evidence>
<evidence type="ECO:0000256" key="1">
    <source>
        <dbReference type="ARBA" id="ARBA00001526"/>
    </source>
</evidence>
<evidence type="ECO:0000256" key="3">
    <source>
        <dbReference type="ARBA" id="ARBA00012865"/>
    </source>
</evidence>
<comment type="catalytic activity">
    <reaction evidence="1 6">
        <text>a beta-lactam + H2O = a substituted beta-amino acid</text>
        <dbReference type="Rhea" id="RHEA:20401"/>
        <dbReference type="ChEBI" id="CHEBI:15377"/>
        <dbReference type="ChEBI" id="CHEBI:35627"/>
        <dbReference type="ChEBI" id="CHEBI:140347"/>
        <dbReference type="EC" id="3.5.2.6"/>
    </reaction>
</comment>
<dbReference type="GO" id="GO:0008800">
    <property type="term" value="F:beta-lactamase activity"/>
    <property type="evidence" value="ECO:0007669"/>
    <property type="project" value="UniProtKB-UniRule"/>
</dbReference>
<evidence type="ECO:0000256" key="7">
    <source>
        <dbReference type="SAM" id="MobiDB-lite"/>
    </source>
</evidence>
<evidence type="ECO:0000313" key="10">
    <source>
        <dbReference type="EMBL" id="NDW05795.1"/>
    </source>
</evidence>
<comment type="caution">
    <text evidence="10">The sequence shown here is derived from an EMBL/GenBank/DDBJ whole genome shotgun (WGS) entry which is preliminary data.</text>
</comment>
<dbReference type="Gene3D" id="3.40.710.10">
    <property type="entry name" value="DD-peptidase/beta-lactamase superfamily"/>
    <property type="match status" value="1"/>
</dbReference>
<evidence type="ECO:0000256" key="2">
    <source>
        <dbReference type="ARBA" id="ARBA00009009"/>
    </source>
</evidence>
<evidence type="ECO:0000256" key="8">
    <source>
        <dbReference type="SAM" id="SignalP"/>
    </source>
</evidence>
<evidence type="ECO:0000256" key="4">
    <source>
        <dbReference type="ARBA" id="ARBA00022801"/>
    </source>
</evidence>
<evidence type="ECO:0000259" key="9">
    <source>
        <dbReference type="Pfam" id="PF13354"/>
    </source>
</evidence>
<dbReference type="EMBL" id="JAAAMG010000012">
    <property type="protein sequence ID" value="NDW05795.1"/>
    <property type="molecule type" value="Genomic_DNA"/>
</dbReference>
<keyword evidence="11" id="KW-1185">Reference proteome</keyword>
<sequence>MFSSILRPRLLSAIGALLAFTVAPLAHAQSGQQDDLVTTAIAKAESELGARVGAMIVDTRSGKTWSVRAQERFPLNSTFKAFACAAVLGGVDAGEAALDQQITFTADDLVTYSPVTETRIETGMTLGEVCDAAMTMSDNTAGNLVIESLGGPDGVTRFMRQIGDAETRLDRTEPTLNEATPGDPRDTTTPEAAARSLEKLVLGDALSPKSRRQLERWLVGNKVGDPLLRAGFPKSWKVADRTGAGGHGSRSIVAVAWPPERRPIVAAIYLTGTEASMEARSAAIADIGKAIAASLPR</sequence>
<dbReference type="NCBIfam" id="NF033103">
    <property type="entry name" value="bla_class_A"/>
    <property type="match status" value="1"/>
</dbReference>
<dbReference type="EC" id="3.5.2.6" evidence="3 6"/>
<reference evidence="10 11" key="1">
    <citation type="submission" date="2020-01" db="EMBL/GenBank/DDBJ databases">
        <title>Jiella pacifica sp. nov.</title>
        <authorList>
            <person name="Xue Z."/>
            <person name="Zhu S."/>
            <person name="Chen J."/>
            <person name="Yang J."/>
        </authorList>
    </citation>
    <scope>NUCLEOTIDE SEQUENCE [LARGE SCALE GENOMIC DNA]</scope>
    <source>
        <strain evidence="10 11">40Bstr34</strain>
    </source>
</reference>
<dbReference type="InterPro" id="IPR000871">
    <property type="entry name" value="Beta-lactam_class-A"/>
</dbReference>
<feature type="region of interest" description="Disordered" evidence="7">
    <location>
        <begin position="169"/>
        <end position="190"/>
    </location>
</feature>
<dbReference type="InterPro" id="IPR012338">
    <property type="entry name" value="Beta-lactam/transpept-like"/>
</dbReference>
<dbReference type="PRINTS" id="PR00118">
    <property type="entry name" value="BLACTAMASEA"/>
</dbReference>
<keyword evidence="5 6" id="KW-0046">Antibiotic resistance</keyword>
<dbReference type="AlphaFoldDB" id="A0A6N9T6F9"/>
<organism evidence="10 11">
    <name type="scientific">Jiella pacifica</name>
    <dbReference type="NCBI Taxonomy" id="2696469"/>
    <lineage>
        <taxon>Bacteria</taxon>
        <taxon>Pseudomonadati</taxon>
        <taxon>Pseudomonadota</taxon>
        <taxon>Alphaproteobacteria</taxon>
        <taxon>Hyphomicrobiales</taxon>
        <taxon>Aurantimonadaceae</taxon>
        <taxon>Jiella</taxon>
    </lineage>
</organism>
<dbReference type="PROSITE" id="PS00146">
    <property type="entry name" value="BETA_LACTAMASE_A"/>
    <property type="match status" value="1"/>
</dbReference>
<accession>A0A6N9T6F9</accession>